<dbReference type="OrthoDB" id="3064117at2759"/>
<gene>
    <name evidence="2" type="ORF">K435DRAFT_560270</name>
</gene>
<feature type="region of interest" description="Disordered" evidence="1">
    <location>
        <begin position="83"/>
        <end position="132"/>
    </location>
</feature>
<evidence type="ECO:0000256" key="1">
    <source>
        <dbReference type="SAM" id="MobiDB-lite"/>
    </source>
</evidence>
<dbReference type="Proteomes" id="UP000297245">
    <property type="component" value="Unassembled WGS sequence"/>
</dbReference>
<feature type="non-terminal residue" evidence="2">
    <location>
        <position position="232"/>
    </location>
</feature>
<feature type="non-terminal residue" evidence="2">
    <location>
        <position position="1"/>
    </location>
</feature>
<dbReference type="EMBL" id="ML179805">
    <property type="protein sequence ID" value="THU81487.1"/>
    <property type="molecule type" value="Genomic_DNA"/>
</dbReference>
<protein>
    <submittedName>
        <fullName evidence="2">Uncharacterized protein</fullName>
    </submittedName>
</protein>
<accession>A0A4S8KZI7</accession>
<reference evidence="2 3" key="1">
    <citation type="journal article" date="2019" name="Nat. Ecol. Evol.">
        <title>Megaphylogeny resolves global patterns of mushroom evolution.</title>
        <authorList>
            <person name="Varga T."/>
            <person name="Krizsan K."/>
            <person name="Foldi C."/>
            <person name="Dima B."/>
            <person name="Sanchez-Garcia M."/>
            <person name="Sanchez-Ramirez S."/>
            <person name="Szollosi G.J."/>
            <person name="Szarkandi J.G."/>
            <person name="Papp V."/>
            <person name="Albert L."/>
            <person name="Andreopoulos W."/>
            <person name="Angelini C."/>
            <person name="Antonin V."/>
            <person name="Barry K.W."/>
            <person name="Bougher N.L."/>
            <person name="Buchanan P."/>
            <person name="Buyck B."/>
            <person name="Bense V."/>
            <person name="Catcheside P."/>
            <person name="Chovatia M."/>
            <person name="Cooper J."/>
            <person name="Damon W."/>
            <person name="Desjardin D."/>
            <person name="Finy P."/>
            <person name="Geml J."/>
            <person name="Haridas S."/>
            <person name="Hughes K."/>
            <person name="Justo A."/>
            <person name="Karasinski D."/>
            <person name="Kautmanova I."/>
            <person name="Kiss B."/>
            <person name="Kocsube S."/>
            <person name="Kotiranta H."/>
            <person name="LaButti K.M."/>
            <person name="Lechner B.E."/>
            <person name="Liimatainen K."/>
            <person name="Lipzen A."/>
            <person name="Lukacs Z."/>
            <person name="Mihaltcheva S."/>
            <person name="Morgado L.N."/>
            <person name="Niskanen T."/>
            <person name="Noordeloos M.E."/>
            <person name="Ohm R.A."/>
            <person name="Ortiz-Santana B."/>
            <person name="Ovrebo C."/>
            <person name="Racz N."/>
            <person name="Riley R."/>
            <person name="Savchenko A."/>
            <person name="Shiryaev A."/>
            <person name="Soop K."/>
            <person name="Spirin V."/>
            <person name="Szebenyi C."/>
            <person name="Tomsovsky M."/>
            <person name="Tulloss R.E."/>
            <person name="Uehling J."/>
            <person name="Grigoriev I.V."/>
            <person name="Vagvolgyi C."/>
            <person name="Papp T."/>
            <person name="Martin F.M."/>
            <person name="Miettinen O."/>
            <person name="Hibbett D.S."/>
            <person name="Nagy L.G."/>
        </authorList>
    </citation>
    <scope>NUCLEOTIDE SEQUENCE [LARGE SCALE GENOMIC DNA]</scope>
    <source>
        <strain evidence="2 3">CBS 962.96</strain>
    </source>
</reference>
<proteinExistence type="predicted"/>
<dbReference type="AlphaFoldDB" id="A0A4S8KZI7"/>
<keyword evidence="3" id="KW-1185">Reference proteome</keyword>
<feature type="compositionally biased region" description="Basic and acidic residues" evidence="1">
    <location>
        <begin position="85"/>
        <end position="101"/>
    </location>
</feature>
<evidence type="ECO:0000313" key="2">
    <source>
        <dbReference type="EMBL" id="THU81487.1"/>
    </source>
</evidence>
<sequence>GPLWAFFHQGEKSNSSHHCAICLGCIKTKRPEGTPIQLDEDGKEVFNLDSEWFVEACKTTPSVNGTKDAMIAHLIGAKKCPNASKEARRVARQEKGGKSKGNEQMTDGTEGDDESSDVEGSSAGPKKRKKLTKVKEYTQKTLQFLKGIAIPFTDEEKAAIKLQFGRAMASANLPFLWVEDAKVIKLFLMFRLCADNVIPSQQELSGRILNEQYAKVENDLKKNLHGKNVTMS</sequence>
<name>A0A4S8KZI7_DENBC</name>
<organism evidence="2 3">
    <name type="scientific">Dendrothele bispora (strain CBS 962.96)</name>
    <dbReference type="NCBI Taxonomy" id="1314807"/>
    <lineage>
        <taxon>Eukaryota</taxon>
        <taxon>Fungi</taxon>
        <taxon>Dikarya</taxon>
        <taxon>Basidiomycota</taxon>
        <taxon>Agaricomycotina</taxon>
        <taxon>Agaricomycetes</taxon>
        <taxon>Agaricomycetidae</taxon>
        <taxon>Agaricales</taxon>
        <taxon>Agaricales incertae sedis</taxon>
        <taxon>Dendrothele</taxon>
    </lineage>
</organism>
<evidence type="ECO:0000313" key="3">
    <source>
        <dbReference type="Proteomes" id="UP000297245"/>
    </source>
</evidence>